<dbReference type="EMBL" id="FNDU01000011">
    <property type="protein sequence ID" value="SDI74007.1"/>
    <property type="molecule type" value="Genomic_DNA"/>
</dbReference>
<dbReference type="RefSeq" id="WP_211295839.1">
    <property type="nucleotide sequence ID" value="NZ_KZ614149.1"/>
</dbReference>
<evidence type="ECO:0000313" key="2">
    <source>
        <dbReference type="Proteomes" id="UP000199017"/>
    </source>
</evidence>
<sequence length="102" mass="11713">MEKISENVTMFDEVESYVDLHYMGPCNNSEEDDQYVQVALDYPPLGPVDSTKYTSEYPLLDRVKSRRYALAAALGMEEFSGMGNAEISPFWGRVNRYYHPSE</sequence>
<dbReference type="Proteomes" id="UP000199017">
    <property type="component" value="Unassembled WGS sequence"/>
</dbReference>
<dbReference type="STRING" id="930129.SAMN05216352_11165"/>
<organism evidence="1 2">
    <name type="scientific">Alteribacillus bidgolensis</name>
    <dbReference type="NCBI Taxonomy" id="930129"/>
    <lineage>
        <taxon>Bacteria</taxon>
        <taxon>Bacillati</taxon>
        <taxon>Bacillota</taxon>
        <taxon>Bacilli</taxon>
        <taxon>Bacillales</taxon>
        <taxon>Bacillaceae</taxon>
        <taxon>Alteribacillus</taxon>
    </lineage>
</organism>
<protein>
    <submittedName>
        <fullName evidence="1">Uncharacterized protein</fullName>
    </submittedName>
</protein>
<evidence type="ECO:0000313" key="1">
    <source>
        <dbReference type="EMBL" id="SDI74007.1"/>
    </source>
</evidence>
<accession>A0A1G8N1S4</accession>
<name>A0A1G8N1S4_9BACI</name>
<dbReference type="AlphaFoldDB" id="A0A1G8N1S4"/>
<keyword evidence="2" id="KW-1185">Reference proteome</keyword>
<reference evidence="1 2" key="1">
    <citation type="submission" date="2016-10" db="EMBL/GenBank/DDBJ databases">
        <authorList>
            <person name="de Groot N.N."/>
        </authorList>
    </citation>
    <scope>NUCLEOTIDE SEQUENCE [LARGE SCALE GENOMIC DNA]</scope>
    <source>
        <strain evidence="2">P4B,CCM 7963,CECT 7998,DSM 25260,IBRC-M 10614,KCTC 13821</strain>
    </source>
</reference>
<proteinExistence type="predicted"/>
<gene>
    <name evidence="1" type="ORF">SAMN05216352_11165</name>
</gene>